<gene>
    <name evidence="7" type="ORF">SAMN05216226_11389</name>
</gene>
<comment type="subcellular location">
    <subcellularLocation>
        <location evidence="1">Membrane</location>
        <topology evidence="1">Multi-pass membrane protein</topology>
    </subcellularLocation>
</comment>
<dbReference type="AlphaFoldDB" id="A0A1G8Y5K6"/>
<evidence type="ECO:0000256" key="4">
    <source>
        <dbReference type="ARBA" id="ARBA00023136"/>
    </source>
</evidence>
<feature type="transmembrane region" description="Helical" evidence="6">
    <location>
        <begin position="96"/>
        <end position="114"/>
    </location>
</feature>
<dbReference type="STRING" id="890420.SAMN05216226_11389"/>
<evidence type="ECO:0000256" key="3">
    <source>
        <dbReference type="ARBA" id="ARBA00022989"/>
    </source>
</evidence>
<name>A0A1G8Y5K6_9EURY</name>
<dbReference type="RefSeq" id="WP_092703837.1">
    <property type="nucleotide sequence ID" value="NZ_FNFC01000013.1"/>
</dbReference>
<keyword evidence="5" id="KW-0175">Coiled coil</keyword>
<dbReference type="Proteomes" id="UP000198856">
    <property type="component" value="Unassembled WGS sequence"/>
</dbReference>
<dbReference type="PANTHER" id="PTHR42198">
    <property type="entry name" value="INTEGRAL MEMBRANE PROTEIN"/>
    <property type="match status" value="1"/>
</dbReference>
<protein>
    <submittedName>
        <fullName evidence="7">Uncharacterized membrane protein, DUF106 family</fullName>
    </submittedName>
</protein>
<evidence type="ECO:0000256" key="1">
    <source>
        <dbReference type="ARBA" id="ARBA00004141"/>
    </source>
</evidence>
<feature type="transmembrane region" description="Helical" evidence="6">
    <location>
        <begin position="255"/>
        <end position="276"/>
    </location>
</feature>
<evidence type="ECO:0000256" key="5">
    <source>
        <dbReference type="SAM" id="Coils"/>
    </source>
</evidence>
<dbReference type="PANTHER" id="PTHR42198:SF1">
    <property type="entry name" value="INTEGRAL MEMBRANE PROTEIN"/>
    <property type="match status" value="1"/>
</dbReference>
<dbReference type="InterPro" id="IPR038978">
    <property type="entry name" value="MJ0935"/>
</dbReference>
<evidence type="ECO:0000256" key="2">
    <source>
        <dbReference type="ARBA" id="ARBA00022692"/>
    </source>
</evidence>
<dbReference type="InterPro" id="IPR002809">
    <property type="entry name" value="EMC3/TMCO1"/>
</dbReference>
<accession>A0A1G8Y5K6</accession>
<proteinExistence type="predicted"/>
<dbReference type="SMART" id="SM01415">
    <property type="entry name" value="DUF106"/>
    <property type="match status" value="1"/>
</dbReference>
<dbReference type="EMBL" id="FNFC01000013">
    <property type="protein sequence ID" value="SDJ98086.1"/>
    <property type="molecule type" value="Genomic_DNA"/>
</dbReference>
<keyword evidence="3 6" id="KW-1133">Transmembrane helix</keyword>
<dbReference type="CDD" id="cd22249">
    <property type="entry name" value="UDM1_RNF168_RNF169-like"/>
    <property type="match status" value="1"/>
</dbReference>
<feature type="transmembrane region" description="Helical" evidence="6">
    <location>
        <begin position="134"/>
        <end position="156"/>
    </location>
</feature>
<keyword evidence="8" id="KW-1185">Reference proteome</keyword>
<dbReference type="GO" id="GO:0016020">
    <property type="term" value="C:membrane"/>
    <property type="evidence" value="ECO:0007669"/>
    <property type="project" value="UniProtKB-SubCell"/>
</dbReference>
<keyword evidence="4 6" id="KW-0472">Membrane</keyword>
<evidence type="ECO:0000313" key="8">
    <source>
        <dbReference type="Proteomes" id="UP000198856"/>
    </source>
</evidence>
<keyword evidence="2 6" id="KW-0812">Transmembrane</keyword>
<organism evidence="7 8">
    <name type="scientific">Halovenus aranensis</name>
    <dbReference type="NCBI Taxonomy" id="890420"/>
    <lineage>
        <taxon>Archaea</taxon>
        <taxon>Methanobacteriati</taxon>
        <taxon>Methanobacteriota</taxon>
        <taxon>Stenosarchaea group</taxon>
        <taxon>Halobacteria</taxon>
        <taxon>Halobacteriales</taxon>
        <taxon>Haloarculaceae</taxon>
        <taxon>Halovenus</taxon>
    </lineage>
</organism>
<evidence type="ECO:0000313" key="7">
    <source>
        <dbReference type="EMBL" id="SDJ98086.1"/>
    </source>
</evidence>
<dbReference type="Pfam" id="PF01956">
    <property type="entry name" value="EMC3_TMCO1"/>
    <property type="match status" value="1"/>
</dbReference>
<feature type="transmembrane region" description="Helical" evidence="6">
    <location>
        <begin position="217"/>
        <end position="235"/>
    </location>
</feature>
<evidence type="ECO:0000256" key="6">
    <source>
        <dbReference type="SAM" id="Phobius"/>
    </source>
</evidence>
<dbReference type="OrthoDB" id="84619at2157"/>
<reference evidence="7 8" key="1">
    <citation type="submission" date="2016-10" db="EMBL/GenBank/DDBJ databases">
        <authorList>
            <person name="de Groot N.N."/>
        </authorList>
    </citation>
    <scope>NUCLEOTIDE SEQUENCE [LARGE SCALE GENOMIC DNA]</scope>
    <source>
        <strain evidence="7 8">IBRC-M10015</strain>
    </source>
</reference>
<feature type="coiled-coil region" evidence="5">
    <location>
        <begin position="166"/>
        <end position="193"/>
    </location>
</feature>
<sequence length="296" mass="32912">MPRTAQKVDELADEGEHMTDALATVLDVAEEQGTVSWSDVSDEMTSGEWGRLIEKGVLVDADGNGFVIDDPEGTRDALDEADPTAMTDSVDFSFTTYDKMAVATVFVMMIGYAVNPVRTLVGQTLNIVLGPLESVLPFYLVILVLAVLTGLFSALVQDNLMNAEIMAGYREQTQKLKERREKAKERGDDEELQKIQEEQMAMMSENLDVFKAQFRPMIWIMSFTIPVFLWMYWIVRDLGVTVASPVIVYPLAGEVSSWTTGILGPIEAWIVWYALISMSFGQVMRKALNVQTSPSG</sequence>